<dbReference type="RefSeq" id="WP_408212524.1">
    <property type="nucleotide sequence ID" value="NZ_JAQQBZ010000007.1"/>
</dbReference>
<sequence>MSTNTIKTLAATAALSLFLTACGGGGGGSSSPSSSTGGGTSTPTASNGAALLAAYTPPADIVTDVAPISAVAAFTTGDSAIVSNCSNPAVTSTTVVNAPDVVVFSSGASLKAQELAADLAEQAIASVRTYFNQPASTVGFDGTNKIQICVDTAMGVGQSNGTAITGQTALNVSQEMSADSANFNARFPGATNYDGLLGLYRHEMTHAYNFAAVEPFGNGLETFYLEGTAQIVDQEPVPDKATILGFVSSADLLAQANNDSNLTVLPAYVPIINYLTSNAAGALNNGQASLTTLLSTFKANALAACAQPQPGGLVPPPSQLVGMPAGEYNVCAGTPGTVDTRVQAAFDQAFNSTFKDSNGAPLLLHTADDPTGNSLEQTLYQRLNGFLQ</sequence>
<gene>
    <name evidence="2" type="ORF">PQQ68_13395</name>
</gene>
<feature type="signal peptide" evidence="1">
    <location>
        <begin position="1"/>
        <end position="23"/>
    </location>
</feature>
<dbReference type="Proteomes" id="UP001629367">
    <property type="component" value="Unassembled WGS sequence"/>
</dbReference>
<protein>
    <recommendedName>
        <fullName evidence="4">Peptidase</fullName>
    </recommendedName>
</protein>
<evidence type="ECO:0000256" key="1">
    <source>
        <dbReference type="SAM" id="SignalP"/>
    </source>
</evidence>
<comment type="caution">
    <text evidence="2">The sequence shown here is derived from an EMBL/GenBank/DDBJ whole genome shotgun (WGS) entry which is preliminary data.</text>
</comment>
<organism evidence="2 3">
    <name type="scientific">Paraburkholderia dilworthii</name>
    <dbReference type="NCBI Taxonomy" id="948106"/>
    <lineage>
        <taxon>Bacteria</taxon>
        <taxon>Pseudomonadati</taxon>
        <taxon>Pseudomonadota</taxon>
        <taxon>Betaproteobacteria</taxon>
        <taxon>Burkholderiales</taxon>
        <taxon>Burkholderiaceae</taxon>
        <taxon>Paraburkholderia</taxon>
    </lineage>
</organism>
<feature type="chain" id="PRO_5047032276" description="Peptidase" evidence="1">
    <location>
        <begin position="24"/>
        <end position="388"/>
    </location>
</feature>
<evidence type="ECO:0000313" key="2">
    <source>
        <dbReference type="EMBL" id="MFM0594016.1"/>
    </source>
</evidence>
<keyword evidence="1" id="KW-0732">Signal</keyword>
<dbReference type="EMBL" id="JAQQBZ010000007">
    <property type="protein sequence ID" value="MFM0594016.1"/>
    <property type="molecule type" value="Genomic_DNA"/>
</dbReference>
<dbReference type="PROSITE" id="PS51257">
    <property type="entry name" value="PROKAR_LIPOPROTEIN"/>
    <property type="match status" value="1"/>
</dbReference>
<reference evidence="2 3" key="1">
    <citation type="journal article" date="2024" name="Chem. Sci.">
        <title>Discovery of megapolipeptins by genome mining of a Burkholderiales bacteria collection.</title>
        <authorList>
            <person name="Paulo B.S."/>
            <person name="Recchia M.J.J."/>
            <person name="Lee S."/>
            <person name="Fergusson C.H."/>
            <person name="Romanowski S.B."/>
            <person name="Hernandez A."/>
            <person name="Krull N."/>
            <person name="Liu D.Y."/>
            <person name="Cavanagh H."/>
            <person name="Bos A."/>
            <person name="Gray C.A."/>
            <person name="Murphy B.T."/>
            <person name="Linington R.G."/>
            <person name="Eustaquio A.S."/>
        </authorList>
    </citation>
    <scope>NUCLEOTIDE SEQUENCE [LARGE SCALE GENOMIC DNA]</scope>
    <source>
        <strain evidence="2 3">RL17-335-BIF-A</strain>
    </source>
</reference>
<accession>A0ABW9D797</accession>
<evidence type="ECO:0008006" key="4">
    <source>
        <dbReference type="Google" id="ProtNLM"/>
    </source>
</evidence>
<keyword evidence="3" id="KW-1185">Reference proteome</keyword>
<evidence type="ECO:0000313" key="3">
    <source>
        <dbReference type="Proteomes" id="UP001629367"/>
    </source>
</evidence>
<proteinExistence type="predicted"/>
<name>A0ABW9D797_9BURK</name>